<protein>
    <submittedName>
        <fullName evidence="3">DUF563 domain-containing protein</fullName>
    </submittedName>
</protein>
<dbReference type="Gene3D" id="1.25.40.10">
    <property type="entry name" value="Tetratricopeptide repeat domain"/>
    <property type="match status" value="1"/>
</dbReference>
<dbReference type="GO" id="GO:0016746">
    <property type="term" value="F:acyltransferase activity"/>
    <property type="evidence" value="ECO:0007669"/>
    <property type="project" value="InterPro"/>
</dbReference>
<evidence type="ECO:0000313" key="3">
    <source>
        <dbReference type="EMBL" id="HGG01054.1"/>
    </source>
</evidence>
<keyword evidence="1" id="KW-0802">TPR repeat</keyword>
<dbReference type="AlphaFoldDB" id="A0A7C3VGS2"/>
<feature type="repeat" description="TPR" evidence="1">
    <location>
        <begin position="80"/>
        <end position="113"/>
    </location>
</feature>
<dbReference type="InterPro" id="IPR049625">
    <property type="entry name" value="Glyco_transf_61_cat"/>
</dbReference>
<accession>A0A7C3VGS2</accession>
<dbReference type="PROSITE" id="PS50005">
    <property type="entry name" value="TPR"/>
    <property type="match status" value="5"/>
</dbReference>
<dbReference type="Pfam" id="PF04577">
    <property type="entry name" value="Glyco_transf_61"/>
    <property type="match status" value="1"/>
</dbReference>
<dbReference type="Pfam" id="PF13374">
    <property type="entry name" value="TPR_10"/>
    <property type="match status" value="1"/>
</dbReference>
<dbReference type="PANTHER" id="PTHR44366">
    <property type="entry name" value="UDP-N-ACETYLGLUCOSAMINE--PEPTIDE N-ACETYLGLUCOSAMINYLTRANSFERASE 110 KDA SUBUNIT"/>
    <property type="match status" value="1"/>
</dbReference>
<dbReference type="Pfam" id="PF13181">
    <property type="entry name" value="TPR_8"/>
    <property type="match status" value="1"/>
</dbReference>
<dbReference type="GO" id="GO:0097363">
    <property type="term" value="F:protein O-acetylglucosaminyltransferase activity"/>
    <property type="evidence" value="ECO:0007669"/>
    <property type="project" value="TreeGrafter"/>
</dbReference>
<dbReference type="SUPFAM" id="SSF48452">
    <property type="entry name" value="TPR-like"/>
    <property type="match status" value="1"/>
</dbReference>
<dbReference type="PROSITE" id="PS50293">
    <property type="entry name" value="TPR_REGION"/>
    <property type="match status" value="1"/>
</dbReference>
<feature type="repeat" description="TPR" evidence="1">
    <location>
        <begin position="123"/>
        <end position="156"/>
    </location>
</feature>
<comment type="caution">
    <text evidence="3">The sequence shown here is derived from an EMBL/GenBank/DDBJ whole genome shotgun (WGS) entry which is preliminary data.</text>
</comment>
<dbReference type="SUPFAM" id="SSF53901">
    <property type="entry name" value="Thiolase-like"/>
    <property type="match status" value="1"/>
</dbReference>
<dbReference type="InterPro" id="IPR019734">
    <property type="entry name" value="TPR_rpt"/>
</dbReference>
<dbReference type="SMART" id="SM00028">
    <property type="entry name" value="TPR"/>
    <property type="match status" value="6"/>
</dbReference>
<name>A0A7C3VGS2_9CYAN</name>
<dbReference type="EMBL" id="DSPX01000102">
    <property type="protein sequence ID" value="HGG01054.1"/>
    <property type="molecule type" value="Genomic_DNA"/>
</dbReference>
<reference evidence="3" key="1">
    <citation type="journal article" date="2020" name="mSystems">
        <title>Genome- and Community-Level Interaction Insights into Carbon Utilization and Element Cycling Functions of Hydrothermarchaeota in Hydrothermal Sediment.</title>
        <authorList>
            <person name="Zhou Z."/>
            <person name="Liu Y."/>
            <person name="Xu W."/>
            <person name="Pan J."/>
            <person name="Luo Z.H."/>
            <person name="Li M."/>
        </authorList>
    </citation>
    <scope>NUCLEOTIDE SEQUENCE [LARGE SCALE GENOMIC DNA]</scope>
    <source>
        <strain evidence="3">SpSt-374</strain>
    </source>
</reference>
<dbReference type="Pfam" id="PF13432">
    <property type="entry name" value="TPR_16"/>
    <property type="match status" value="1"/>
</dbReference>
<feature type="repeat" description="TPR" evidence="1">
    <location>
        <begin position="157"/>
        <end position="190"/>
    </location>
</feature>
<organism evidence="3">
    <name type="scientific">Planktothricoides sp. SpSt-374</name>
    <dbReference type="NCBI Taxonomy" id="2282167"/>
    <lineage>
        <taxon>Bacteria</taxon>
        <taxon>Bacillati</taxon>
        <taxon>Cyanobacteriota</taxon>
        <taxon>Cyanophyceae</taxon>
        <taxon>Oscillatoriophycideae</taxon>
        <taxon>Oscillatoriales</taxon>
        <taxon>Oscillatoriaceae</taxon>
        <taxon>Planktothricoides</taxon>
    </lineage>
</organism>
<gene>
    <name evidence="3" type="ORF">ENR15_10495</name>
</gene>
<dbReference type="InterPro" id="IPR011990">
    <property type="entry name" value="TPR-like_helical_dom_sf"/>
</dbReference>
<sequence length="622" mass="69725">MNQSPIPNQLNAANYLNLARDYFHQGNIPAALEICQNAIKFQPDFFPAYTALGHILQSQNQLLPALRAFAKAVEINPNLPEVFGQMGDICANLAQWETAINHYRQALILYPPAGSQESRESRLRVDLNLGKALVETNQWQEAANCFRQCLEIDPKMAVAWFNLGLVLEQQNQLDAAVDCYRKAVEIQPDLAAGCCNLARGLEAKGDLDAAVTLYHRSFQLQPDLIKSYFQQHVPPKVTCPQTEQNRYLSRQVCHSLAQLATSQTDIIYHPIHPLTTVGLYPPQTTGEIHQEFCLTQANFPSSFVAVLPEGRAWGDFATTAVMTTDNQLLAEVNSGHPALIFALDNLPPVTRFAGTVAFLSIIGGDTYYHWMMDILPRLELLRRCGMDWADIDYFIINQNNSQFQRESLAALGINQDKLLASYDYSYIQAERLVVPSIPATIPKAMAGFTEGVPPWVCQFLRDAFLPGNFRDVSPHERIYIRRNNAKYRRVLNEGEVMAVLSPLGFTAVSLESLSFGEQVALMAGSNVIVAPHGAGLTNVVFCQPHAKIIELFPVNFINNYYWLLSAQVGLEYYYCVGNSPQAWYSLYPQDWRHGKGYIPPRGEDILVDIDELLAVLRLADLR</sequence>
<dbReference type="PANTHER" id="PTHR44366:SF1">
    <property type="entry name" value="UDP-N-ACETYLGLUCOSAMINE--PEPTIDE N-ACETYLGLUCOSAMINYLTRANSFERASE 110 KDA SUBUNIT"/>
    <property type="match status" value="1"/>
</dbReference>
<dbReference type="InterPro" id="IPR016039">
    <property type="entry name" value="Thiolase-like"/>
</dbReference>
<dbReference type="InterPro" id="IPR037919">
    <property type="entry name" value="OGT"/>
</dbReference>
<feature type="repeat" description="TPR" evidence="1">
    <location>
        <begin position="46"/>
        <end position="79"/>
    </location>
</feature>
<proteinExistence type="predicted"/>
<evidence type="ECO:0000259" key="2">
    <source>
        <dbReference type="Pfam" id="PF04577"/>
    </source>
</evidence>
<evidence type="ECO:0000256" key="1">
    <source>
        <dbReference type="PROSITE-ProRule" id="PRU00339"/>
    </source>
</evidence>
<feature type="repeat" description="TPR" evidence="1">
    <location>
        <begin position="12"/>
        <end position="45"/>
    </location>
</feature>
<dbReference type="GO" id="GO:0006493">
    <property type="term" value="P:protein O-linked glycosylation"/>
    <property type="evidence" value="ECO:0007669"/>
    <property type="project" value="InterPro"/>
</dbReference>
<feature type="domain" description="Glycosyltransferase 61 catalytic" evidence="2">
    <location>
        <begin position="367"/>
        <end position="549"/>
    </location>
</feature>